<dbReference type="EMBL" id="JBHLWM010000008">
    <property type="protein sequence ID" value="MFC0242993.1"/>
    <property type="molecule type" value="Genomic_DNA"/>
</dbReference>
<keyword evidence="1" id="KW-0472">Membrane</keyword>
<sequence length="72" mass="7277">MAVFFILFAVIFGATAAVFSNAHGQLYYGTLWAVSACGTAPLFCDHPEYLAYAAGGCLVLGLGAALGGALSS</sequence>
<comment type="caution">
    <text evidence="2">The sequence shown here is derived from an EMBL/GenBank/DDBJ whole genome shotgun (WGS) entry which is preliminary data.</text>
</comment>
<proteinExistence type="predicted"/>
<reference evidence="2 3" key="1">
    <citation type="submission" date="2024-09" db="EMBL/GenBank/DDBJ databases">
        <authorList>
            <person name="Sun Q."/>
            <person name="Mori K."/>
        </authorList>
    </citation>
    <scope>NUCLEOTIDE SEQUENCE [LARGE SCALE GENOMIC DNA]</scope>
    <source>
        <strain evidence="2 3">KCTC 23279</strain>
    </source>
</reference>
<feature type="transmembrane region" description="Helical" evidence="1">
    <location>
        <begin position="50"/>
        <end position="70"/>
    </location>
</feature>
<keyword evidence="1" id="KW-1133">Transmembrane helix</keyword>
<evidence type="ECO:0000313" key="3">
    <source>
        <dbReference type="Proteomes" id="UP001589775"/>
    </source>
</evidence>
<keyword evidence="3" id="KW-1185">Reference proteome</keyword>
<gene>
    <name evidence="2" type="ORF">ACFFJ6_21060</name>
</gene>
<name>A0ABV6EXP8_9BRAD</name>
<evidence type="ECO:0000313" key="2">
    <source>
        <dbReference type="EMBL" id="MFC0242993.1"/>
    </source>
</evidence>
<accession>A0ABV6EXP8</accession>
<evidence type="ECO:0000256" key="1">
    <source>
        <dbReference type="SAM" id="Phobius"/>
    </source>
</evidence>
<keyword evidence="1" id="KW-0812">Transmembrane</keyword>
<organism evidence="2 3">
    <name type="scientific">Rhodopseudomonas telluris</name>
    <dbReference type="NCBI Taxonomy" id="644215"/>
    <lineage>
        <taxon>Bacteria</taxon>
        <taxon>Pseudomonadati</taxon>
        <taxon>Pseudomonadota</taxon>
        <taxon>Alphaproteobacteria</taxon>
        <taxon>Hyphomicrobiales</taxon>
        <taxon>Nitrobacteraceae</taxon>
        <taxon>Rhodopseudomonas</taxon>
    </lineage>
</organism>
<dbReference type="RefSeq" id="WP_378391500.1">
    <property type="nucleotide sequence ID" value="NZ_JBHLWM010000008.1"/>
</dbReference>
<dbReference type="Proteomes" id="UP001589775">
    <property type="component" value="Unassembled WGS sequence"/>
</dbReference>
<protein>
    <submittedName>
        <fullName evidence="2">Uncharacterized protein</fullName>
    </submittedName>
</protein>